<keyword evidence="3" id="KW-0489">Methyltransferase</keyword>
<sequence>MPLPGHSIHRALASSLAPRAGQRVLDLGCGTGGTLRAIAELEPTARLLGCDADPEAIAAARELLGPTVDITVHDLNKPTAHKPGELDAVVCHDVLEFLESPAALVSEAARLLRPGGTAVFSHTDYDALIIHSGDRELTRAVCHGWAEFPEEWMEFSDAWMGRKVASLVQHSPLTVVGLDTHVTTATELTGFARHRIEQISDALRERAENGTGPLSVADVDRWVASVQESARAGEFFYAETAFLVRATATDQ</sequence>
<evidence type="ECO:0000313" key="3">
    <source>
        <dbReference type="EMBL" id="MFC4608476.1"/>
    </source>
</evidence>
<evidence type="ECO:0000259" key="2">
    <source>
        <dbReference type="Pfam" id="PF08242"/>
    </source>
</evidence>
<dbReference type="Gene3D" id="3.40.50.150">
    <property type="entry name" value="Vaccinia Virus protein VP39"/>
    <property type="match status" value="1"/>
</dbReference>
<protein>
    <submittedName>
        <fullName evidence="3">Methyltransferase</fullName>
    </submittedName>
</protein>
<dbReference type="InterPro" id="IPR029063">
    <property type="entry name" value="SAM-dependent_MTases_sf"/>
</dbReference>
<keyword evidence="1" id="KW-0808">Transferase</keyword>
<organism evidence="3 4">
    <name type="scientific">Streptomyces maoxianensis</name>
    <dbReference type="NCBI Taxonomy" id="1459942"/>
    <lineage>
        <taxon>Bacteria</taxon>
        <taxon>Bacillati</taxon>
        <taxon>Actinomycetota</taxon>
        <taxon>Actinomycetes</taxon>
        <taxon>Kitasatosporales</taxon>
        <taxon>Streptomycetaceae</taxon>
        <taxon>Streptomyces</taxon>
    </lineage>
</organism>
<comment type="caution">
    <text evidence="3">The sequence shown here is derived from an EMBL/GenBank/DDBJ whole genome shotgun (WGS) entry which is preliminary data.</text>
</comment>
<dbReference type="PANTHER" id="PTHR43861">
    <property type="entry name" value="TRANS-ACONITATE 2-METHYLTRANSFERASE-RELATED"/>
    <property type="match status" value="1"/>
</dbReference>
<dbReference type="RefSeq" id="WP_381194015.1">
    <property type="nucleotide sequence ID" value="NZ_JBHSFE010000010.1"/>
</dbReference>
<feature type="domain" description="Methyltransferase type 12" evidence="2">
    <location>
        <begin position="25"/>
        <end position="117"/>
    </location>
</feature>
<dbReference type="CDD" id="cd02440">
    <property type="entry name" value="AdoMet_MTases"/>
    <property type="match status" value="1"/>
</dbReference>
<accession>A0ABV9G6E3</accession>
<name>A0ABV9G6E3_9ACTN</name>
<evidence type="ECO:0000313" key="4">
    <source>
        <dbReference type="Proteomes" id="UP001595993"/>
    </source>
</evidence>
<dbReference type="PANTHER" id="PTHR43861:SF3">
    <property type="entry name" value="PUTATIVE (AFU_ORTHOLOGUE AFUA_2G14390)-RELATED"/>
    <property type="match status" value="1"/>
</dbReference>
<dbReference type="GO" id="GO:0008168">
    <property type="term" value="F:methyltransferase activity"/>
    <property type="evidence" value="ECO:0007669"/>
    <property type="project" value="UniProtKB-KW"/>
</dbReference>
<dbReference type="InterPro" id="IPR013217">
    <property type="entry name" value="Methyltransf_12"/>
</dbReference>
<reference evidence="4" key="1">
    <citation type="journal article" date="2019" name="Int. J. Syst. Evol. Microbiol.">
        <title>The Global Catalogue of Microorganisms (GCM) 10K type strain sequencing project: providing services to taxonomists for standard genome sequencing and annotation.</title>
        <authorList>
            <consortium name="The Broad Institute Genomics Platform"/>
            <consortium name="The Broad Institute Genome Sequencing Center for Infectious Disease"/>
            <person name="Wu L."/>
            <person name="Ma J."/>
        </authorList>
    </citation>
    <scope>NUCLEOTIDE SEQUENCE [LARGE SCALE GENOMIC DNA]</scope>
    <source>
        <strain evidence="4">CGMCC 4.7139</strain>
    </source>
</reference>
<keyword evidence="4" id="KW-1185">Reference proteome</keyword>
<dbReference type="EMBL" id="JBHSFE010000010">
    <property type="protein sequence ID" value="MFC4608476.1"/>
    <property type="molecule type" value="Genomic_DNA"/>
</dbReference>
<dbReference type="Pfam" id="PF08242">
    <property type="entry name" value="Methyltransf_12"/>
    <property type="match status" value="1"/>
</dbReference>
<dbReference type="SUPFAM" id="SSF53335">
    <property type="entry name" value="S-adenosyl-L-methionine-dependent methyltransferases"/>
    <property type="match status" value="1"/>
</dbReference>
<dbReference type="GO" id="GO:0032259">
    <property type="term" value="P:methylation"/>
    <property type="evidence" value="ECO:0007669"/>
    <property type="project" value="UniProtKB-KW"/>
</dbReference>
<proteinExistence type="predicted"/>
<gene>
    <name evidence="3" type="ORF">ACFO9E_11700</name>
</gene>
<evidence type="ECO:0000256" key="1">
    <source>
        <dbReference type="ARBA" id="ARBA00022679"/>
    </source>
</evidence>
<dbReference type="Proteomes" id="UP001595993">
    <property type="component" value="Unassembled WGS sequence"/>
</dbReference>